<name>A0ABQ2I4L2_9MICO</name>
<evidence type="ECO:0000313" key="1">
    <source>
        <dbReference type="EMBL" id="GGM99363.1"/>
    </source>
</evidence>
<evidence type="ECO:0000313" key="2">
    <source>
        <dbReference type="Proteomes" id="UP000623461"/>
    </source>
</evidence>
<organism evidence="1 2">
    <name type="scientific">Terrabacter tumescens</name>
    <dbReference type="NCBI Taxonomy" id="60443"/>
    <lineage>
        <taxon>Bacteria</taxon>
        <taxon>Bacillati</taxon>
        <taxon>Actinomycetota</taxon>
        <taxon>Actinomycetes</taxon>
        <taxon>Micrococcales</taxon>
        <taxon>Intrasporangiaceae</taxon>
        <taxon>Terrabacter</taxon>
    </lineage>
</organism>
<dbReference type="Proteomes" id="UP000623461">
    <property type="component" value="Unassembled WGS sequence"/>
</dbReference>
<accession>A0ABQ2I4L2</accession>
<comment type="caution">
    <text evidence="1">The sequence shown here is derived from an EMBL/GenBank/DDBJ whole genome shotgun (WGS) entry which is preliminary data.</text>
</comment>
<reference evidence="2" key="1">
    <citation type="journal article" date="2019" name="Int. J. Syst. Evol. Microbiol.">
        <title>The Global Catalogue of Microorganisms (GCM) 10K type strain sequencing project: providing services to taxonomists for standard genome sequencing and annotation.</title>
        <authorList>
            <consortium name="The Broad Institute Genomics Platform"/>
            <consortium name="The Broad Institute Genome Sequencing Center for Infectious Disease"/>
            <person name="Wu L."/>
            <person name="Ma J."/>
        </authorList>
    </citation>
    <scope>NUCLEOTIDE SEQUENCE [LARGE SCALE GENOMIC DNA]</scope>
    <source>
        <strain evidence="2">JCM 1365</strain>
    </source>
</reference>
<protein>
    <submittedName>
        <fullName evidence="1">Uncharacterized protein</fullName>
    </submittedName>
</protein>
<keyword evidence="2" id="KW-1185">Reference proteome</keyword>
<sequence length="168" mass="18492">MWTTHPHWAAEQKQLQAQAARDAWVADRGPHWDAIPSQRALHEAAKAALLARQAVLRPLAVEFVAQQAGGPVGVRDPDPDWAMGTPLYVDDLAQAVISPVASRINDQIKQRLAAVTVIVASTKERNRLAKACADEQRFEQFEVETAESMKPSTAISVQKASGRLFLRH</sequence>
<proteinExistence type="predicted"/>
<dbReference type="EMBL" id="BMNZ01000005">
    <property type="protein sequence ID" value="GGM99363.1"/>
    <property type="molecule type" value="Genomic_DNA"/>
</dbReference>
<gene>
    <name evidence="1" type="ORF">GCM10009721_28020</name>
</gene>